<evidence type="ECO:0000313" key="2">
    <source>
        <dbReference type="Proteomes" id="UP001207468"/>
    </source>
</evidence>
<organism evidence="1 2">
    <name type="scientific">Russula earlei</name>
    <dbReference type="NCBI Taxonomy" id="71964"/>
    <lineage>
        <taxon>Eukaryota</taxon>
        <taxon>Fungi</taxon>
        <taxon>Dikarya</taxon>
        <taxon>Basidiomycota</taxon>
        <taxon>Agaricomycotina</taxon>
        <taxon>Agaricomycetes</taxon>
        <taxon>Russulales</taxon>
        <taxon>Russulaceae</taxon>
        <taxon>Russula</taxon>
    </lineage>
</organism>
<gene>
    <name evidence="1" type="ORF">F5148DRAFT_4214</name>
</gene>
<keyword evidence="2" id="KW-1185">Reference proteome</keyword>
<proteinExistence type="predicted"/>
<evidence type="ECO:0000313" key="1">
    <source>
        <dbReference type="EMBL" id="KAI9513417.1"/>
    </source>
</evidence>
<dbReference type="EMBL" id="JAGFNK010000001">
    <property type="protein sequence ID" value="KAI9513417.1"/>
    <property type="molecule type" value="Genomic_DNA"/>
</dbReference>
<protein>
    <submittedName>
        <fullName evidence="1">Uncharacterized protein</fullName>
    </submittedName>
</protein>
<sequence>MLLLSWIAQGGGRGIVTLDLLNCTEVRSVASPTHPSARDDVGTIAAKAQTANALAEGFGELGLMETLCPFQLFYSDGVERLGAESARERVRWVSAIWGVLDRSVTVPDRSETQSPTGSMRTIRSMASTSTHSGSGVSGSRSTTFLPPADTIPDLSDFQSLSGSSAGSLSRQPSLRSRAVDDAAISNQTITYPGDPRVIAPSRSSSLRRTTSLTDLGEEFESALRRAKDSRPGLGFGLGLAGAIIGEGSPVTVSSGPTLRRDVIVTPPPSAGRGGGSRARTVGLESSTLVSDDPFVPSGARTSGEHSTFHSLSSVQSGIQITSSDTDISSVIPTEETSGSGTVVPPTYRGEDISYLGSSTAIADLPSRATGLTRSRAVRTRRDTASSISYSSSLSGRESSSDKENTSNHNSSRSYSEYTRSDDFSTLESDTRSTHPRSTNGTPLPSSSSERSARSEELPTTTETPTSSTPYDTAHSPSIMSFASLPSIPSLYETAEVCSTESETTKSVSSADFNTAKASPQAESVSDYITAPVCESEPPSPFTTAEICPTEASTDYDDAECRCKPEKVVVSEGVQVAVPEPIAQVITQPVEGEVPPAVEEPVHVIPREPTPAEVQISVPEPAVPAEPIPGPPVTYIEPGFALYPEDLSTPSSFSDIGSIPSVSSVSTTMIARYIPLPGSVSSPSLLSVELRPEPPAVVPMRPASPARSIRSIPSPLFGPSESLPTTSLLSSVTESTPTTITPSRRAPSSPSIRESLWAAETDDTYESSILRASPSVQSLAFPEGPDISFDTSFLRPTASAYTSQEPSRLSTIDESPSSESPSIAYSPSSPSLTVSSAVSLSVTPSSPSLLPTVPSPSPQTPFSTTVVTPILSPEPPPMTLTRTPTVSTVSSISMRTDILDNRSLFEETILEDVSTEPSLLSTHRSSPLRAFSPAHIPLPRSPSLLSAPAASPSVSLTSPRGSVPSIHSDLMTIPSERPPSERPPSVIITDDINRLLRYLHGLEDDRQRDDQGIHDHLGEIQNELRNLADYLHEKEGPAPLPPIQLKDRSVGGSSVVSLREPRDAPDYPLQPPTVPSKASPRLVPIPLTPPPRSPRSPSSLSSSISFLSSHHSDDLSLMEAEPFIQQPSSPTPTTPISSSPPSSSIPSSPSSSPSSRTLPLTPISESPPSSGDYLSRTSTEVTRRAVSPTPSVVSSATVRPVAPGIDREALNRIREVLDAVKAQTDALEDGQLSTNNLLNELSQRCPLPQDNTELIERLQRLEDLINRLADAQRRARASTPERESLFDSGSDTSTAIRRLRERWERMTREPISLIAPTPQRPRTSLDDMMAELLRPPQPPAQVTIQPPPAFVPLNFRPNARGRPRSASPTLLTDLPPLRPYTVPLITEPFVARDLVRRRPSRLGRPPRPPPLPTSPLAPRPSETPVTRVADIPRRPRVDEPEISFDDEVLRRRRRRQQLPPPPPPASGLDAGRATAPPQLETRPWYQPPPPMPPGPTAPQLQPGVIPPIPPPFTQVHKTCAVMNFAYTKYPPSLSFYRLSSTT</sequence>
<reference evidence="1" key="1">
    <citation type="submission" date="2021-03" db="EMBL/GenBank/DDBJ databases">
        <title>Evolutionary priming and transition to the ectomycorrhizal habit in an iconic lineage of mushroom-forming fungi: is preadaptation a requirement?</title>
        <authorList>
            <consortium name="DOE Joint Genome Institute"/>
            <person name="Looney B.P."/>
            <person name="Miyauchi S."/>
            <person name="Morin E."/>
            <person name="Drula E."/>
            <person name="Courty P.E."/>
            <person name="Chicoki N."/>
            <person name="Fauchery L."/>
            <person name="Kohler A."/>
            <person name="Kuo A."/>
            <person name="LaButti K."/>
            <person name="Pangilinan J."/>
            <person name="Lipzen A."/>
            <person name="Riley R."/>
            <person name="Andreopoulos W."/>
            <person name="He G."/>
            <person name="Johnson J."/>
            <person name="Barry K.W."/>
            <person name="Grigoriev I.V."/>
            <person name="Nagy L."/>
            <person name="Hibbett D."/>
            <person name="Henrissat B."/>
            <person name="Matheny P.B."/>
            <person name="Labbe J."/>
            <person name="Martin A.F."/>
        </authorList>
    </citation>
    <scope>NUCLEOTIDE SEQUENCE</scope>
    <source>
        <strain evidence="1">BPL698</strain>
    </source>
</reference>
<dbReference type="Proteomes" id="UP001207468">
    <property type="component" value="Unassembled WGS sequence"/>
</dbReference>
<accession>A0ACC0UQQ1</accession>
<comment type="caution">
    <text evidence="1">The sequence shown here is derived from an EMBL/GenBank/DDBJ whole genome shotgun (WGS) entry which is preliminary data.</text>
</comment>
<name>A0ACC0UQQ1_9AGAM</name>